<evidence type="ECO:0000256" key="1">
    <source>
        <dbReference type="ARBA" id="ARBA00008779"/>
    </source>
</evidence>
<evidence type="ECO:0000256" key="3">
    <source>
        <dbReference type="ARBA" id="ARBA00022801"/>
    </source>
</evidence>
<evidence type="ECO:0000259" key="5">
    <source>
        <dbReference type="Pfam" id="PF00884"/>
    </source>
</evidence>
<protein>
    <submittedName>
        <fullName evidence="6">Arylsulfatase</fullName>
        <ecNumber evidence="6">3.1.6.1</ecNumber>
    </submittedName>
</protein>
<dbReference type="SUPFAM" id="SSF53649">
    <property type="entry name" value="Alkaline phosphatase-like"/>
    <property type="match status" value="1"/>
</dbReference>
<reference evidence="6" key="1">
    <citation type="submission" date="2020-02" db="EMBL/GenBank/DDBJ databases">
        <authorList>
            <person name="Meier V. D."/>
        </authorList>
    </citation>
    <scope>NUCLEOTIDE SEQUENCE</scope>
    <source>
        <strain evidence="6">AVDCRST_MAG77</strain>
    </source>
</reference>
<dbReference type="GO" id="GO:0004065">
    <property type="term" value="F:arylsulfatase activity"/>
    <property type="evidence" value="ECO:0007669"/>
    <property type="project" value="UniProtKB-EC"/>
</dbReference>
<evidence type="ECO:0000256" key="4">
    <source>
        <dbReference type="ARBA" id="ARBA00022837"/>
    </source>
</evidence>
<dbReference type="PANTHER" id="PTHR42693">
    <property type="entry name" value="ARYLSULFATASE FAMILY MEMBER"/>
    <property type="match status" value="1"/>
</dbReference>
<dbReference type="GO" id="GO:0046872">
    <property type="term" value="F:metal ion binding"/>
    <property type="evidence" value="ECO:0007669"/>
    <property type="project" value="UniProtKB-KW"/>
</dbReference>
<dbReference type="PROSITE" id="PS00149">
    <property type="entry name" value="SULFATASE_2"/>
    <property type="match status" value="1"/>
</dbReference>
<dbReference type="EC" id="3.1.6.1" evidence="6"/>
<dbReference type="AlphaFoldDB" id="A0A6J4K3K7"/>
<dbReference type="InterPro" id="IPR050738">
    <property type="entry name" value="Sulfatase"/>
</dbReference>
<dbReference type="Gene3D" id="3.40.720.10">
    <property type="entry name" value="Alkaline Phosphatase, subunit A"/>
    <property type="match status" value="1"/>
</dbReference>
<organism evidence="6">
    <name type="scientific">uncultured Chloroflexota bacterium</name>
    <dbReference type="NCBI Taxonomy" id="166587"/>
    <lineage>
        <taxon>Bacteria</taxon>
        <taxon>Bacillati</taxon>
        <taxon>Chloroflexota</taxon>
        <taxon>environmental samples</taxon>
    </lineage>
</organism>
<evidence type="ECO:0000256" key="2">
    <source>
        <dbReference type="ARBA" id="ARBA00022723"/>
    </source>
</evidence>
<gene>
    <name evidence="6" type="ORF">AVDCRST_MAG77-5012</name>
</gene>
<keyword evidence="2" id="KW-0479">Metal-binding</keyword>
<dbReference type="InterPro" id="IPR024607">
    <property type="entry name" value="Sulfatase_CS"/>
</dbReference>
<name>A0A6J4K3K7_9CHLR</name>
<dbReference type="InterPro" id="IPR000917">
    <property type="entry name" value="Sulfatase_N"/>
</dbReference>
<keyword evidence="3 6" id="KW-0378">Hydrolase</keyword>
<evidence type="ECO:0000313" key="6">
    <source>
        <dbReference type="EMBL" id="CAA9294024.1"/>
    </source>
</evidence>
<comment type="similarity">
    <text evidence="1">Belongs to the sulfatase family.</text>
</comment>
<feature type="domain" description="Sulfatase N-terminal" evidence="5">
    <location>
        <begin position="6"/>
        <end position="375"/>
    </location>
</feature>
<sequence length="515" mass="57355">MDTQKPNVLVILTDQHRWDCLGAAGNPDLRTPHLDALASDAVRFANAFCPLPVCTPSRYSILSGLYVHQHGGWTNRCTLNPALPSFPRQLQRAGYRTRAVGKMHFTPTYLDAGFDALELAEQDGDGRLDDDYHRALRENGLADAVDVMDQRREYRERAPKQYWETFGALRSDLPEAWHSTTWIGDRAVNAIESWAPGGGGEAGTRTEQGTAQPQALVASFIKPHHPFDPPAPWDSLYDPQALTLLPGWSEALSERDGGFNRGYFPNDELTEPILRRAMAYYYATISQVDHQVGRMVETLKRKGLYDNTLIVFTSDHGEYLGFHHMLLKSGHMYDPLVRVPLLVKWPSGATARRGATSDALVSHPDLAPTILQTAGLESSPAMAGADLADPDGTVARREFIFAESRQGAHYMARSRSHKLLLSRDPHQSLFFNLDDDPYEQTDLLHDPSVAGLVRTHRDALAEWLLFQTPTSVFLDAQAPLVQQPNVQPPDAVHRREMLAWYDQAVATYLGAAGTE</sequence>
<dbReference type="PANTHER" id="PTHR42693:SF53">
    <property type="entry name" value="ENDO-4-O-SULFATASE"/>
    <property type="match status" value="1"/>
</dbReference>
<dbReference type="Pfam" id="PF00884">
    <property type="entry name" value="Sulfatase"/>
    <property type="match status" value="1"/>
</dbReference>
<dbReference type="EMBL" id="CADCTC010000262">
    <property type="protein sequence ID" value="CAA9294024.1"/>
    <property type="molecule type" value="Genomic_DNA"/>
</dbReference>
<keyword evidence="4" id="KW-0106">Calcium</keyword>
<proteinExistence type="inferred from homology"/>
<accession>A0A6J4K3K7</accession>
<dbReference type="InterPro" id="IPR017850">
    <property type="entry name" value="Alkaline_phosphatase_core_sf"/>
</dbReference>